<evidence type="ECO:0000313" key="2">
    <source>
        <dbReference type="EMBL" id="PPK83927.1"/>
    </source>
</evidence>
<evidence type="ECO:0000313" key="3">
    <source>
        <dbReference type="Proteomes" id="UP000237662"/>
    </source>
</evidence>
<dbReference type="SUPFAM" id="SSF53098">
    <property type="entry name" value="Ribonuclease H-like"/>
    <property type="match status" value="1"/>
</dbReference>
<dbReference type="PROSITE" id="PS50994">
    <property type="entry name" value="INTEGRASE"/>
    <property type="match status" value="1"/>
</dbReference>
<dbReference type="InterPro" id="IPR048020">
    <property type="entry name" value="Transpos_IS3"/>
</dbReference>
<gene>
    <name evidence="2" type="ORF">CLV84_4299</name>
</gene>
<dbReference type="InterPro" id="IPR012337">
    <property type="entry name" value="RNaseH-like_sf"/>
</dbReference>
<dbReference type="Gene3D" id="3.30.420.10">
    <property type="entry name" value="Ribonuclease H-like superfamily/Ribonuclease H"/>
    <property type="match status" value="1"/>
</dbReference>
<evidence type="ECO:0000259" key="1">
    <source>
        <dbReference type="PROSITE" id="PS50994"/>
    </source>
</evidence>
<feature type="domain" description="Integrase catalytic" evidence="1">
    <location>
        <begin position="120"/>
        <end position="281"/>
    </location>
</feature>
<keyword evidence="3" id="KW-1185">Reference proteome</keyword>
<dbReference type="Proteomes" id="UP000237662">
    <property type="component" value="Unassembled WGS sequence"/>
</dbReference>
<dbReference type="Pfam" id="PF13683">
    <property type="entry name" value="rve_3"/>
    <property type="match status" value="1"/>
</dbReference>
<dbReference type="OrthoDB" id="936265at2"/>
<name>A0A2S6HZQ9_9BACT</name>
<organism evidence="2 3">
    <name type="scientific">Neolewinella xylanilytica</name>
    <dbReference type="NCBI Taxonomy" id="1514080"/>
    <lineage>
        <taxon>Bacteria</taxon>
        <taxon>Pseudomonadati</taxon>
        <taxon>Bacteroidota</taxon>
        <taxon>Saprospiria</taxon>
        <taxon>Saprospirales</taxon>
        <taxon>Lewinellaceae</taxon>
        <taxon>Neolewinella</taxon>
    </lineage>
</organism>
<accession>A0A2S6HZQ9</accession>
<dbReference type="PANTHER" id="PTHR46889">
    <property type="entry name" value="TRANSPOSASE INSF FOR INSERTION SEQUENCE IS3B-RELATED"/>
    <property type="match status" value="1"/>
</dbReference>
<reference evidence="2 3" key="1">
    <citation type="submission" date="2018-02" db="EMBL/GenBank/DDBJ databases">
        <title>Genomic Encyclopedia of Archaeal and Bacterial Type Strains, Phase II (KMG-II): from individual species to whole genera.</title>
        <authorList>
            <person name="Goeker M."/>
        </authorList>
    </citation>
    <scope>NUCLEOTIDE SEQUENCE [LARGE SCALE GENOMIC DNA]</scope>
    <source>
        <strain evidence="2 3">DSM 29526</strain>
    </source>
</reference>
<dbReference type="PANTHER" id="PTHR46889:SF5">
    <property type="entry name" value="INTEGRASE PROTEIN"/>
    <property type="match status" value="1"/>
</dbReference>
<dbReference type="InterPro" id="IPR050900">
    <property type="entry name" value="Transposase_IS3/IS150/IS904"/>
</dbReference>
<dbReference type="AlphaFoldDB" id="A0A2S6HZQ9"/>
<dbReference type="Pfam" id="PF00665">
    <property type="entry name" value="rve"/>
    <property type="match status" value="1"/>
</dbReference>
<dbReference type="RefSeq" id="WP_104421856.1">
    <property type="nucleotide sequence ID" value="NZ_PTJC01000010.1"/>
</dbReference>
<dbReference type="InterPro" id="IPR001584">
    <property type="entry name" value="Integrase_cat-core"/>
</dbReference>
<dbReference type="EMBL" id="PTJC01000010">
    <property type="protein sequence ID" value="PPK83927.1"/>
    <property type="molecule type" value="Genomic_DNA"/>
</dbReference>
<dbReference type="GO" id="GO:0003676">
    <property type="term" value="F:nucleic acid binding"/>
    <property type="evidence" value="ECO:0007669"/>
    <property type="project" value="InterPro"/>
</dbReference>
<dbReference type="GO" id="GO:0015074">
    <property type="term" value="P:DNA integration"/>
    <property type="evidence" value="ECO:0007669"/>
    <property type="project" value="InterPro"/>
</dbReference>
<comment type="caution">
    <text evidence="2">The sequence shown here is derived from an EMBL/GenBank/DDBJ whole genome shotgun (WGS) entry which is preliminary data.</text>
</comment>
<dbReference type="InterPro" id="IPR036397">
    <property type="entry name" value="RNaseH_sf"/>
</dbReference>
<sequence>MMPLPQKLVAITSEALVSVKRQCELLQVGRGRHYYQSVATSPLNLHLMRLMDEHYLEHPDKGPRRMQSWLAREHGLRVNLKRLNRLYYRVMRLQSVLPGPHTSRPAPGHKTYPYLLRGLTIDRPNQVWQTDITYVGMASGYLYLTAWIDVYSRFVLNWSVSNTMTAQWCAQLYADTVRRWGPPDIVNTDQGAQYTAEVFTTSILEQGRTRLSMDGRGRATDNAFIERLWRTVKYEYIYLHDHEDGFALSRGLDAYFNYYNWARDHSALGPGLPHQFYPTGPKSLS</sequence>
<protein>
    <submittedName>
        <fullName evidence="2">Putative transposase</fullName>
    </submittedName>
</protein>
<dbReference type="InterPro" id="IPR025948">
    <property type="entry name" value="HTH-like_dom"/>
</dbReference>
<dbReference type="Pfam" id="PF13276">
    <property type="entry name" value="HTH_21"/>
    <property type="match status" value="1"/>
</dbReference>
<proteinExistence type="predicted"/>
<dbReference type="NCBIfam" id="NF033516">
    <property type="entry name" value="transpos_IS3"/>
    <property type="match status" value="1"/>
</dbReference>